<reference evidence="1 2" key="1">
    <citation type="submission" date="2018-10" db="EMBL/GenBank/DDBJ databases">
        <title>Bacillus Keqinensis sp. nov., a moderately halophilic bacterium isolated from a saline-alkaline lake.</title>
        <authorList>
            <person name="Wang H."/>
        </authorList>
    </citation>
    <scope>NUCLEOTIDE SEQUENCE [LARGE SCALE GENOMIC DNA]</scope>
    <source>
        <strain evidence="1 2">KQ-3</strain>
    </source>
</reference>
<dbReference type="Proteomes" id="UP000278746">
    <property type="component" value="Unassembled WGS sequence"/>
</dbReference>
<dbReference type="AlphaFoldDB" id="A0A3M7TSJ8"/>
<sequence length="224" mass="26343">MFKTFPIGRVHRLRAGSTRTVPVLHRTLGQQRKNKNDSIKSYLEQHGYMPMWILMNVITFGNVSHLFTLQKESVQLEIIESLGLKSQPSIQKDLSIINTSRILQILSIYRNICAHNERFYLTKIKVPLDDIYMNFGKKLPNDVDVTLRRRLNSSQKKKRLNSRQGIYALIFIISLFMDSKELNIFIKEIKNEFDKLSQELNTIPISEIERSMGMNFDWYEMIRS</sequence>
<dbReference type="EMBL" id="RHIB01000002">
    <property type="protein sequence ID" value="RNA67732.1"/>
    <property type="molecule type" value="Genomic_DNA"/>
</dbReference>
<proteinExistence type="predicted"/>
<evidence type="ECO:0000313" key="1">
    <source>
        <dbReference type="EMBL" id="RNA67732.1"/>
    </source>
</evidence>
<comment type="caution">
    <text evidence="1">The sequence shown here is derived from an EMBL/GenBank/DDBJ whole genome shotgun (WGS) entry which is preliminary data.</text>
</comment>
<organism evidence="1 2">
    <name type="scientific">Alteribacter keqinensis</name>
    <dbReference type="NCBI Taxonomy" id="2483800"/>
    <lineage>
        <taxon>Bacteria</taxon>
        <taxon>Bacillati</taxon>
        <taxon>Bacillota</taxon>
        <taxon>Bacilli</taxon>
        <taxon>Bacillales</taxon>
        <taxon>Bacillaceae</taxon>
        <taxon>Alteribacter</taxon>
    </lineage>
</organism>
<name>A0A3M7TSJ8_9BACI</name>
<gene>
    <name evidence="1" type="ORF">EBO34_13530</name>
</gene>
<keyword evidence="2" id="KW-1185">Reference proteome</keyword>
<dbReference type="Pfam" id="PF07751">
    <property type="entry name" value="Abi_2"/>
    <property type="match status" value="1"/>
</dbReference>
<dbReference type="OrthoDB" id="5363652at2"/>
<protein>
    <submittedName>
        <fullName evidence="1">Abi family protein</fullName>
    </submittedName>
</protein>
<evidence type="ECO:0000313" key="2">
    <source>
        <dbReference type="Proteomes" id="UP000278746"/>
    </source>
</evidence>
<accession>A0A3M7TSJ8</accession>
<dbReference type="InterPro" id="IPR011664">
    <property type="entry name" value="Abi_system_AbiD/AbiF-like"/>
</dbReference>